<dbReference type="Gene3D" id="3.40.50.2300">
    <property type="match status" value="1"/>
</dbReference>
<sequence>MTAGVLQSPLKTNISPIFLAEIFLLKIPQPNLICFRLTPRLDTEIGNRLSWRFSQKFPDIMAIFANGNFWVLAKPDQAMPNLDEWRKALTEIQEELKKDIGDRYYSIQWVSQPQISADILSELAIRILKIRRTFSYFSIPFNKIEVRREAKVWAEAIEITNISHPAIAITIRSSFVFKGKLSDFYENHPYRQNPRDLLIGLNVRDIEKNSSATIVDIEGTIGEREEELLKYKPASTSEIAIIEAPRDQPVVVVQFSKNKKRYPYAMAALIPCITEETAERFDVIYGDLLKEAKIPYQQRQTTLASYKQEAALALNIYGFELSEKCLNSSKSSNCSELFLPLKFKLEDTQLLFGKDKSGQNFIGRRGDILKGLLKGGVYRRQIQYQDKMTEIRITALKLCDFKVDPFIREVQKRLENYGFKSIVVHKVALSVSRSSVPEDREKVEETVDKLMAVPEDREKIKEAVNELMAIPTDIVLTFLPQSDRHADNSDDGSFYSFIYSRLLRREIASQVIYEETLKNTSNYGNILNQVIPGILAKLGNLPFILAEPLEIADYFIGFDVSRFSKKKGIGSRNVCASVRLYDKQGEFIRYRLEDALTEGETIDKRTLERFLPSAELRQKTVVIYRDGRFCGDEIKNLRERAKVIGSKFILVECVKSQIPRLYKFQQSVVTAPTKGLALRLSPYEVILVTTEVKSEKMGLPYPLRLKIIPDPEHEQQVSIESLIEATLKLTLLHHGALKEPRLPVPLYGSDKIAYRRLQGIAPGTVEGDRQFWL</sequence>
<gene>
    <name evidence="4" type="ORF">IQ276_11780</name>
</gene>
<accession>A0A8J7AAP1</accession>
<evidence type="ECO:0000256" key="1">
    <source>
        <dbReference type="ARBA" id="ARBA00035012"/>
    </source>
</evidence>
<comment type="caution">
    <text evidence="4">The sequence shown here is derived from an EMBL/GenBank/DDBJ whole genome shotgun (WGS) entry which is preliminary data.</text>
</comment>
<dbReference type="RefSeq" id="WP_193916498.1">
    <property type="nucleotide sequence ID" value="NZ_JADEXS020000001.1"/>
</dbReference>
<proteinExistence type="inferred from homology"/>
<dbReference type="InterPro" id="IPR012337">
    <property type="entry name" value="RNaseH-like_sf"/>
</dbReference>
<evidence type="ECO:0000313" key="5">
    <source>
        <dbReference type="Proteomes" id="UP000622533"/>
    </source>
</evidence>
<dbReference type="PROSITE" id="PS50822">
    <property type="entry name" value="PIWI"/>
    <property type="match status" value="1"/>
</dbReference>
<feature type="domain" description="Piwi" evidence="3">
    <location>
        <begin position="474"/>
        <end position="761"/>
    </location>
</feature>
<evidence type="ECO:0000256" key="2">
    <source>
        <dbReference type="ARBA" id="ARBA00035032"/>
    </source>
</evidence>
<organism evidence="4 5">
    <name type="scientific">Desmonostoc muscorum LEGE 12446</name>
    <dbReference type="NCBI Taxonomy" id="1828758"/>
    <lineage>
        <taxon>Bacteria</taxon>
        <taxon>Bacillati</taxon>
        <taxon>Cyanobacteriota</taxon>
        <taxon>Cyanophyceae</taxon>
        <taxon>Nostocales</taxon>
        <taxon>Nostocaceae</taxon>
        <taxon>Desmonostoc</taxon>
    </lineage>
</organism>
<name>A0A8J7AAP1_DESMC</name>
<keyword evidence="5" id="KW-1185">Reference proteome</keyword>
<dbReference type="EMBL" id="JADEXS010000128">
    <property type="protein sequence ID" value="MBE9023083.1"/>
    <property type="molecule type" value="Genomic_DNA"/>
</dbReference>
<comment type="similarity">
    <text evidence="1">Belongs to the argonaute family. Long pAgo subfamily.</text>
</comment>
<dbReference type="InterPro" id="IPR036397">
    <property type="entry name" value="RNaseH_sf"/>
</dbReference>
<dbReference type="AlphaFoldDB" id="A0A8J7AAP1"/>
<evidence type="ECO:0000259" key="3">
    <source>
        <dbReference type="PROSITE" id="PS50822"/>
    </source>
</evidence>
<dbReference type="Proteomes" id="UP000622533">
    <property type="component" value="Unassembled WGS sequence"/>
</dbReference>
<dbReference type="SUPFAM" id="SSF53098">
    <property type="entry name" value="Ribonuclease H-like"/>
    <property type="match status" value="1"/>
</dbReference>
<dbReference type="GO" id="GO:0003676">
    <property type="term" value="F:nucleic acid binding"/>
    <property type="evidence" value="ECO:0007669"/>
    <property type="project" value="InterPro"/>
</dbReference>
<dbReference type="InterPro" id="IPR003165">
    <property type="entry name" value="Piwi"/>
</dbReference>
<dbReference type="SMART" id="SM00950">
    <property type="entry name" value="Piwi"/>
    <property type="match status" value="1"/>
</dbReference>
<dbReference type="Gene3D" id="3.30.420.10">
    <property type="entry name" value="Ribonuclease H-like superfamily/Ribonuclease H"/>
    <property type="match status" value="1"/>
</dbReference>
<evidence type="ECO:0000313" key="4">
    <source>
        <dbReference type="EMBL" id="MBE9023083.1"/>
    </source>
</evidence>
<protein>
    <recommendedName>
        <fullName evidence="2">Protein argonaute</fullName>
    </recommendedName>
</protein>
<reference evidence="4" key="1">
    <citation type="submission" date="2020-10" db="EMBL/GenBank/DDBJ databases">
        <authorList>
            <person name="Castelo-Branco R."/>
            <person name="Eusebio N."/>
            <person name="Adriana R."/>
            <person name="Vieira A."/>
            <person name="Brugerolle De Fraissinette N."/>
            <person name="Rezende De Castro R."/>
            <person name="Schneider M.P."/>
            <person name="Vasconcelos V."/>
            <person name="Leao P.N."/>
        </authorList>
    </citation>
    <scope>NUCLEOTIDE SEQUENCE</scope>
    <source>
        <strain evidence="4">LEGE 12446</strain>
    </source>
</reference>
<dbReference type="Pfam" id="PF02171">
    <property type="entry name" value="Piwi"/>
    <property type="match status" value="1"/>
</dbReference>